<dbReference type="EMBL" id="CP002329">
    <property type="protein sequence ID" value="AEF37172.1"/>
    <property type="molecule type" value="Genomic_DNA"/>
</dbReference>
<protein>
    <recommendedName>
        <fullName evidence="4">Secreted protein</fullName>
    </recommendedName>
</protein>
<evidence type="ECO:0008006" key="4">
    <source>
        <dbReference type="Google" id="ProtNLM"/>
    </source>
</evidence>
<gene>
    <name evidence="2" type="ordered locus">JDM601_3172</name>
</gene>
<dbReference type="Proteomes" id="UP000009224">
    <property type="component" value="Chromosome"/>
</dbReference>
<sequence>MQDRVMIDIRFLGTATAAILAWAASILGLAAPPANANPDNGCYSSLPWAVCNQPWNNYPPGSWSFNPGPRQWGPHGYVPCTDANGCAS</sequence>
<dbReference type="AlphaFoldDB" id="F5Z3U4"/>
<keyword evidence="1" id="KW-0732">Signal</keyword>
<dbReference type="KEGG" id="mjd:JDM601_3172"/>
<evidence type="ECO:0000256" key="1">
    <source>
        <dbReference type="SAM" id="SignalP"/>
    </source>
</evidence>
<dbReference type="HOGENOM" id="CLU_2465758_0_0_11"/>
<organism evidence="2 3">
    <name type="scientific">Mycolicibacter sinensis (strain JDM601)</name>
    <name type="common">Mycobacterium sinense</name>
    <dbReference type="NCBI Taxonomy" id="875328"/>
    <lineage>
        <taxon>Bacteria</taxon>
        <taxon>Bacillati</taxon>
        <taxon>Actinomycetota</taxon>
        <taxon>Actinomycetes</taxon>
        <taxon>Mycobacteriales</taxon>
        <taxon>Mycobacteriaceae</taxon>
        <taxon>Mycolicibacter</taxon>
    </lineage>
</organism>
<reference evidence="2 3" key="1">
    <citation type="journal article" date="2011" name="J. Bacteriol.">
        <title>Complete genome sequence of a novel clinical isolate, the nontuberculous Mycobacterium strain JDM601.</title>
        <authorList>
            <person name="Zhang Z.Y."/>
            <person name="Sun Z.Q."/>
            <person name="Wang Z.L."/>
            <person name="Wen Z.L."/>
            <person name="Sun Q.W."/>
            <person name="Zhu Z.Q."/>
            <person name="Song Y.Z."/>
            <person name="Zhao J.W."/>
            <person name="Wang H.H."/>
            <person name="Zhang S.L."/>
            <person name="Guo X.K."/>
        </authorList>
    </citation>
    <scope>NUCLEOTIDE SEQUENCE [LARGE SCALE GENOMIC DNA]</scope>
    <source>
        <strain evidence="2 3">JDM601</strain>
    </source>
</reference>
<evidence type="ECO:0000313" key="3">
    <source>
        <dbReference type="Proteomes" id="UP000009224"/>
    </source>
</evidence>
<keyword evidence="3" id="KW-1185">Reference proteome</keyword>
<proteinExistence type="predicted"/>
<evidence type="ECO:0000313" key="2">
    <source>
        <dbReference type="EMBL" id="AEF37172.1"/>
    </source>
</evidence>
<accession>F5Z3U4</accession>
<name>F5Z3U4_MYCSD</name>
<feature type="chain" id="PRO_5003336536" description="Secreted protein" evidence="1">
    <location>
        <begin position="37"/>
        <end position="88"/>
    </location>
</feature>
<feature type="signal peptide" evidence="1">
    <location>
        <begin position="1"/>
        <end position="36"/>
    </location>
</feature>